<sequence length="99" mass="10981">MGLPSVGGTLNPTNLAPQRDSLVHETSDLYLNAHHTALIGDCSDIATLQHISDVTVNQQQHVDAAILFYTMYTRAEKTSYFVLRQVSPQLLTLQRLSTQ</sequence>
<protein>
    <submittedName>
        <fullName evidence="2">Peroxidase</fullName>
    </submittedName>
</protein>
<evidence type="ECO:0000313" key="2">
    <source>
        <dbReference type="WBParaSite" id="ALUE_0001089901-mRNA-1"/>
    </source>
</evidence>
<keyword evidence="1" id="KW-1185">Reference proteome</keyword>
<reference evidence="2" key="1">
    <citation type="submission" date="2017-02" db="UniProtKB">
        <authorList>
            <consortium name="WormBaseParasite"/>
        </authorList>
    </citation>
    <scope>IDENTIFICATION</scope>
</reference>
<organism evidence="1 2">
    <name type="scientific">Ascaris lumbricoides</name>
    <name type="common">Giant roundworm</name>
    <dbReference type="NCBI Taxonomy" id="6252"/>
    <lineage>
        <taxon>Eukaryota</taxon>
        <taxon>Metazoa</taxon>
        <taxon>Ecdysozoa</taxon>
        <taxon>Nematoda</taxon>
        <taxon>Chromadorea</taxon>
        <taxon>Rhabditida</taxon>
        <taxon>Spirurina</taxon>
        <taxon>Ascaridomorpha</taxon>
        <taxon>Ascaridoidea</taxon>
        <taxon>Ascarididae</taxon>
        <taxon>Ascaris</taxon>
    </lineage>
</organism>
<proteinExistence type="predicted"/>
<dbReference type="AlphaFoldDB" id="A0A0M3I2W4"/>
<evidence type="ECO:0000313" key="1">
    <source>
        <dbReference type="Proteomes" id="UP000036681"/>
    </source>
</evidence>
<accession>A0A0M3I2W4</accession>
<dbReference type="WBParaSite" id="ALUE_0001089901-mRNA-1">
    <property type="protein sequence ID" value="ALUE_0001089901-mRNA-1"/>
    <property type="gene ID" value="ALUE_0001089901"/>
</dbReference>
<dbReference type="Proteomes" id="UP000036681">
    <property type="component" value="Unplaced"/>
</dbReference>
<name>A0A0M3I2W4_ASCLU</name>